<dbReference type="Proteomes" id="UP000002497">
    <property type="component" value="Unassembled WGS sequence"/>
</dbReference>
<reference evidence="2" key="1">
    <citation type="journal article" date="2010" name="Genome Res.">
        <title>Population genomic sequencing of Coccidioides fungi reveals recent hybridization and transposon control.</title>
        <authorList>
            <person name="Neafsey D.E."/>
            <person name="Barker B.M."/>
            <person name="Sharpton T.J."/>
            <person name="Stajich J.E."/>
            <person name="Park D.J."/>
            <person name="Whiston E."/>
            <person name="Hung C.-Y."/>
            <person name="McMahan C."/>
            <person name="White J."/>
            <person name="Sykes S."/>
            <person name="Heiman D."/>
            <person name="Young S."/>
            <person name="Zeng Q."/>
            <person name="Abouelleil A."/>
            <person name="Aftuck L."/>
            <person name="Bessette D."/>
            <person name="Brown A."/>
            <person name="FitzGerald M."/>
            <person name="Lui A."/>
            <person name="Macdonald J.P."/>
            <person name="Priest M."/>
            <person name="Orbach M.J."/>
            <person name="Galgiani J.N."/>
            <person name="Kirkland T.N."/>
            <person name="Cole G.T."/>
            <person name="Birren B.W."/>
            <person name="Henn M.R."/>
            <person name="Taylor J.W."/>
            <person name="Rounsley S.D."/>
        </authorList>
    </citation>
    <scope>NUCLEOTIDE SEQUENCE [LARGE SCALE GENOMIC DNA]</scope>
    <source>
        <strain evidence="2">RMSCC 757 / Silveira</strain>
    </source>
</reference>
<protein>
    <submittedName>
        <fullName evidence="1">Predicted protein</fullName>
    </submittedName>
</protein>
<reference evidence="2" key="2">
    <citation type="submission" date="2010-03" db="EMBL/GenBank/DDBJ databases">
        <title>The genome sequence of Coccidioides posadasii strain Silveira.</title>
        <authorList>
            <consortium name="The Broad Institute Genome Sequencing Center for Infectious Disease"/>
            <person name="Neafsey D."/>
            <person name="Orbach M."/>
            <person name="Henn M.R."/>
            <person name="Cole G.T."/>
            <person name="Galgiani J."/>
            <person name="Gardner M.J."/>
            <person name="Kirkland T.N."/>
            <person name="Taylor J.W."/>
            <person name="Young S.K."/>
            <person name="Zeng Q."/>
            <person name="Koehrsen M."/>
            <person name="Alvarado L."/>
            <person name="Berlin A."/>
            <person name="Borenstein D."/>
            <person name="Chapman S.B."/>
            <person name="Chen Z."/>
            <person name="Engels R."/>
            <person name="Freedman E."/>
            <person name="Gellesch M."/>
            <person name="Goldberg J."/>
            <person name="Griggs A."/>
            <person name="Gujja S."/>
            <person name="Heilman E."/>
            <person name="Heiman D."/>
            <person name="Howarth C."/>
            <person name="Jen D."/>
            <person name="Larson L."/>
            <person name="Mehta T."/>
            <person name="Neiman D."/>
            <person name="Park D."/>
            <person name="Pearson M."/>
            <person name="Richards J."/>
            <person name="Roberts A."/>
            <person name="Saif S."/>
            <person name="Shea T."/>
            <person name="Shenoy N."/>
            <person name="Sisk P."/>
            <person name="Stolte C."/>
            <person name="Sykes S."/>
            <person name="Walk T."/>
            <person name="White J."/>
            <person name="Yandava C."/>
            <person name="Haas B."/>
            <person name="Nusbaum C."/>
            <person name="Birren B."/>
        </authorList>
    </citation>
    <scope>NUCLEOTIDE SEQUENCE [LARGE SCALE GENOMIC DNA]</scope>
    <source>
        <strain evidence="2">RMSCC 757 / Silveira</strain>
    </source>
</reference>
<evidence type="ECO:0000313" key="1">
    <source>
        <dbReference type="EMBL" id="EFW21112.1"/>
    </source>
</evidence>
<dbReference type="EMBL" id="GL636488">
    <property type="protein sequence ID" value="EFW21112.1"/>
    <property type="molecule type" value="Genomic_DNA"/>
</dbReference>
<sequence>MSTSRGGVLQPAPSRYSTGGGHCDLCVHLIWDGDLFSSCGESFVRFVSGDERCRHQSSLDELFGLQLLRFANVPFKNNQNAELHWPDWPWVFPRKNVRCVTILPKGCWVFGEVGFRSSPMEISEGSRAFLPRTWTSVLARQNPSVTQVLAGFDVIDQLGPIDDVLSTFASSPSKHPQPILGEIYA</sequence>
<accession>E9CYT5</accession>
<gene>
    <name evidence="1" type="ORF">CPSG_02955</name>
</gene>
<keyword evidence="2" id="KW-1185">Reference proteome</keyword>
<evidence type="ECO:0000313" key="2">
    <source>
        <dbReference type="Proteomes" id="UP000002497"/>
    </source>
</evidence>
<dbReference type="VEuPathDB" id="FungiDB:CPSG_02955"/>
<dbReference type="AlphaFoldDB" id="E9CYT5"/>
<name>E9CYT5_COCPS</name>
<organism evidence="2">
    <name type="scientific">Coccidioides posadasii (strain RMSCC 757 / Silveira)</name>
    <name type="common">Valley fever fungus</name>
    <dbReference type="NCBI Taxonomy" id="443226"/>
    <lineage>
        <taxon>Eukaryota</taxon>
        <taxon>Fungi</taxon>
        <taxon>Dikarya</taxon>
        <taxon>Ascomycota</taxon>
        <taxon>Pezizomycotina</taxon>
        <taxon>Eurotiomycetes</taxon>
        <taxon>Eurotiomycetidae</taxon>
        <taxon>Onygenales</taxon>
        <taxon>Onygenaceae</taxon>
        <taxon>Coccidioides</taxon>
    </lineage>
</organism>
<proteinExistence type="predicted"/>
<dbReference type="HOGENOM" id="CLU_1461186_0_0_1"/>